<dbReference type="EMBL" id="RDQM01000009">
    <property type="protein sequence ID" value="RMW97595.1"/>
    <property type="molecule type" value="Genomic_DNA"/>
</dbReference>
<gene>
    <name evidence="1" type="ORF">EBQ26_07970</name>
</gene>
<dbReference type="Proteomes" id="UP000267521">
    <property type="component" value="Unassembled WGS sequence"/>
</dbReference>
<name>A0A3M6Q389_9BURK</name>
<evidence type="ECO:0000313" key="1">
    <source>
        <dbReference type="EMBL" id="RMW97595.1"/>
    </source>
</evidence>
<accession>A0A3M6Q389</accession>
<reference evidence="1 2" key="1">
    <citation type="submission" date="2018-10" db="EMBL/GenBank/DDBJ databases">
        <title>Comamonadaceae CDC group NO-1 genome sequencing and assembly.</title>
        <authorList>
            <person name="Bernier A.-M."/>
            <person name="Bernard K."/>
        </authorList>
    </citation>
    <scope>NUCLEOTIDE SEQUENCE [LARGE SCALE GENOMIC DNA]</scope>
    <source>
        <strain evidence="1 2">NML970147</strain>
    </source>
</reference>
<comment type="caution">
    <text evidence="1">The sequence shown here is derived from an EMBL/GenBank/DDBJ whole genome shotgun (WGS) entry which is preliminary data.</text>
</comment>
<organism evidence="1 2">
    <name type="scientific">Allofranklinella schreckenbergeri</name>
    <dbReference type="NCBI Taxonomy" id="1076744"/>
    <lineage>
        <taxon>Bacteria</taxon>
        <taxon>Pseudomonadati</taxon>
        <taxon>Pseudomonadota</taxon>
        <taxon>Betaproteobacteria</taxon>
        <taxon>Burkholderiales</taxon>
        <taxon>Comamonadaceae</taxon>
        <taxon>Allofranklinella</taxon>
    </lineage>
</organism>
<proteinExistence type="predicted"/>
<dbReference type="AlphaFoldDB" id="A0A3M6Q389"/>
<sequence>MIQPAAASAEPTLLDWRTFTERCAQACQAKLARAVHVRWADDCQRTLVCFALEDGTQVGISPQGAFAQYQQAPERLEVLLAAIPAQVERLDYHRTPSAEHIFPVIRNLHALWPDGQSPQGQDGPIVFPLAGDLALTFVLDQPDALALLHRSQCAQWDQWGLADEDAVCQLALENFSAYASADDRTRLHPYEDAPGLFYFELDQVYESSLILFLRDILDAYQPALQGPPVLAVPARHVLLLCGAQDAHALAAMQQRVRTVCAHFPYPISAQLYSLDSNGAIALFHPPEAPGEPEAQTKA</sequence>
<protein>
    <recommendedName>
        <fullName evidence="3">DUF1444 family protein</fullName>
    </recommendedName>
</protein>
<evidence type="ECO:0008006" key="3">
    <source>
        <dbReference type="Google" id="ProtNLM"/>
    </source>
</evidence>
<evidence type="ECO:0000313" key="2">
    <source>
        <dbReference type="Proteomes" id="UP000267521"/>
    </source>
</evidence>